<name>A0A9W6T9N6_CANBO</name>
<feature type="region of interest" description="Disordered" evidence="1">
    <location>
        <begin position="41"/>
        <end position="108"/>
    </location>
</feature>
<evidence type="ECO:0000256" key="1">
    <source>
        <dbReference type="SAM" id="MobiDB-lite"/>
    </source>
</evidence>
<dbReference type="EMBL" id="BSXN01004293">
    <property type="protein sequence ID" value="GME80996.1"/>
    <property type="molecule type" value="Genomic_DNA"/>
</dbReference>
<comment type="caution">
    <text evidence="2">The sequence shown here is derived from an EMBL/GenBank/DDBJ whole genome shotgun (WGS) entry which is preliminary data.</text>
</comment>
<accession>A0A9W6T9N6</accession>
<reference evidence="2" key="1">
    <citation type="submission" date="2023-04" db="EMBL/GenBank/DDBJ databases">
        <title>Candida boidinii NBRC 10035.</title>
        <authorList>
            <person name="Ichikawa N."/>
            <person name="Sato H."/>
            <person name="Tonouchi N."/>
        </authorList>
    </citation>
    <scope>NUCLEOTIDE SEQUENCE</scope>
    <source>
        <strain evidence="2">NBRC 10035</strain>
    </source>
</reference>
<keyword evidence="3" id="KW-1185">Reference proteome</keyword>
<feature type="compositionally biased region" description="Low complexity" evidence="1">
    <location>
        <begin position="65"/>
        <end position="90"/>
    </location>
</feature>
<dbReference type="AlphaFoldDB" id="A0A9W6T9N6"/>
<dbReference type="Proteomes" id="UP001165120">
    <property type="component" value="Unassembled WGS sequence"/>
</dbReference>
<protein>
    <submittedName>
        <fullName evidence="2">Unnamed protein product</fullName>
    </submittedName>
</protein>
<organism evidence="2 3">
    <name type="scientific">Candida boidinii</name>
    <name type="common">Yeast</name>
    <dbReference type="NCBI Taxonomy" id="5477"/>
    <lineage>
        <taxon>Eukaryota</taxon>
        <taxon>Fungi</taxon>
        <taxon>Dikarya</taxon>
        <taxon>Ascomycota</taxon>
        <taxon>Saccharomycotina</taxon>
        <taxon>Pichiomycetes</taxon>
        <taxon>Pichiales</taxon>
        <taxon>Pichiaceae</taxon>
        <taxon>Ogataea</taxon>
        <taxon>Ogataea/Candida clade</taxon>
    </lineage>
</organism>
<gene>
    <name evidence="2" type="ORF">Cboi02_000651200</name>
</gene>
<sequence length="112" mass="13074">MLTERADLLQLLDSPQPSASVSQYLTSQGLQQLYTALMTVDKSRKRKPETPVAPQLDPSALPHTQQQQYLAQLQKQQQQQQQQHEQQLQQQHEKEQQEQRAHQKRNNLLLLI</sequence>
<feature type="compositionally biased region" description="Basic and acidic residues" evidence="1">
    <location>
        <begin position="91"/>
        <end position="101"/>
    </location>
</feature>
<evidence type="ECO:0000313" key="2">
    <source>
        <dbReference type="EMBL" id="GME80996.1"/>
    </source>
</evidence>
<proteinExistence type="predicted"/>
<evidence type="ECO:0000313" key="3">
    <source>
        <dbReference type="Proteomes" id="UP001165120"/>
    </source>
</evidence>